<gene>
    <name evidence="1" type="ORF">X943_002923</name>
</gene>
<organism evidence="1 2">
    <name type="scientific">Babesia divergens</name>
    <dbReference type="NCBI Taxonomy" id="32595"/>
    <lineage>
        <taxon>Eukaryota</taxon>
        <taxon>Sar</taxon>
        <taxon>Alveolata</taxon>
        <taxon>Apicomplexa</taxon>
        <taxon>Aconoidasida</taxon>
        <taxon>Piroplasmida</taxon>
        <taxon>Babesiidae</taxon>
        <taxon>Babesia</taxon>
    </lineage>
</organism>
<reference evidence="1" key="2">
    <citation type="submission" date="2021-05" db="EMBL/GenBank/DDBJ databases">
        <authorList>
            <person name="Pain A."/>
        </authorList>
    </citation>
    <scope>NUCLEOTIDE SEQUENCE</scope>
    <source>
        <strain evidence="1">1802A</strain>
    </source>
</reference>
<comment type="caution">
    <text evidence="1">The sequence shown here is derived from an EMBL/GenBank/DDBJ whole genome shotgun (WGS) entry which is preliminary data.</text>
</comment>
<reference evidence="1" key="1">
    <citation type="journal article" date="2014" name="Nucleic Acids Res.">
        <title>The evolutionary dynamics of variant antigen genes in Babesia reveal a history of genomic innovation underlying host-parasite interaction.</title>
        <authorList>
            <person name="Jackson A.P."/>
            <person name="Otto T.D."/>
            <person name="Darby A."/>
            <person name="Ramaprasad A."/>
            <person name="Xia D."/>
            <person name="Echaide I.E."/>
            <person name="Farber M."/>
            <person name="Gahlot S."/>
            <person name="Gamble J."/>
            <person name="Gupta D."/>
            <person name="Gupta Y."/>
            <person name="Jackson L."/>
            <person name="Malandrin L."/>
            <person name="Malas T.B."/>
            <person name="Moussa E."/>
            <person name="Nair M."/>
            <person name="Reid A.J."/>
            <person name="Sanders M."/>
            <person name="Sharma J."/>
            <person name="Tracey A."/>
            <person name="Quail M.A."/>
            <person name="Weir W."/>
            <person name="Wastling J.M."/>
            <person name="Hall N."/>
            <person name="Willadsen P."/>
            <person name="Lingelbach K."/>
            <person name="Shiels B."/>
            <person name="Tait A."/>
            <person name="Berriman M."/>
            <person name="Allred D.R."/>
            <person name="Pain A."/>
        </authorList>
    </citation>
    <scope>NUCLEOTIDE SEQUENCE</scope>
    <source>
        <strain evidence="1">1802A</strain>
    </source>
</reference>
<name>A0AAD9GFZ2_BABDI</name>
<dbReference type="EMBL" id="JAHBMH010000033">
    <property type="protein sequence ID" value="KAK1937563.1"/>
    <property type="molecule type" value="Genomic_DNA"/>
</dbReference>
<dbReference type="Proteomes" id="UP001195914">
    <property type="component" value="Unassembled WGS sequence"/>
</dbReference>
<keyword evidence="2" id="KW-1185">Reference proteome</keyword>
<evidence type="ECO:0000313" key="2">
    <source>
        <dbReference type="Proteomes" id="UP001195914"/>
    </source>
</evidence>
<dbReference type="AlphaFoldDB" id="A0AAD9GFZ2"/>
<protein>
    <submittedName>
        <fullName evidence="1">Uncharacterized protein</fullName>
    </submittedName>
</protein>
<sequence length="365" mass="41822">MELQWSKEETAEFLRYARGSFNAQDRAILEKRLRDGTEQTTSAVYDTYTNTHRFQRNKDDVIGECVDEVWDSDEQFAAVVQEALESASGSYERAKERGFKDGLKLPKEVDKQIMTTAWKHALTNALIKASLAKLQRICVSRASDGALCAISGRLTLSWEPSYLVEEDYCDLEPNVIYDIMNNGVGVIKAYTGINAYLRKRQKPAITREMEFMQYSGVFNKNQDKNSPYEGCSTLWIKAEHLLPQHQKETLEVVNKLKRVPFELCKRCNLMVQIISYFRIILMENTCARIKRHQDVVESGVIFTLLYIASIQSDKTIYMNAEVAGASRDIKLQRDMLIIVRSNVHYEIKPLPGKMFIISAWITGAK</sequence>
<accession>A0AAD9GFZ2</accession>
<evidence type="ECO:0000313" key="1">
    <source>
        <dbReference type="EMBL" id="KAK1937563.1"/>
    </source>
</evidence>
<proteinExistence type="predicted"/>